<sequence length="236" mass="25717">MATCLDYAKIAYAAYFTGKSQYYEEPSGHMVDDWTCQHWQTGGFFDTGFQGGIWQSRDSVVVGCCGTNPKQKGKFLSDISADIRITFKILPNQAKPARDLVRMAKSIAKGRPVTVTGHSLGGGLAQIAGLWEAVPFVTFNAPAMRQALQAARFNIFKPQMAMRTAKAMAVRDASGLNFRIQGDFVSTSLAGQHLGTVVTLENTTGMGAHGKGNIWQSVLETDWAFLNPFEVHPYAA</sequence>
<comment type="caution">
    <text evidence="1">The sequence shown here is derived from an EMBL/GenBank/DDBJ whole genome shotgun (WGS) entry which is preliminary data.</text>
</comment>
<dbReference type="SUPFAM" id="SSF53474">
    <property type="entry name" value="alpha/beta-Hydrolases"/>
    <property type="match status" value="1"/>
</dbReference>
<protein>
    <recommendedName>
        <fullName evidence="3">Fungal lipase-like domain-containing protein</fullName>
    </recommendedName>
</protein>
<evidence type="ECO:0008006" key="3">
    <source>
        <dbReference type="Google" id="ProtNLM"/>
    </source>
</evidence>
<organism evidence="1 2">
    <name type="scientific">Plastoroseomonas hellenica</name>
    <dbReference type="NCBI Taxonomy" id="2687306"/>
    <lineage>
        <taxon>Bacteria</taxon>
        <taxon>Pseudomonadati</taxon>
        <taxon>Pseudomonadota</taxon>
        <taxon>Alphaproteobacteria</taxon>
        <taxon>Acetobacterales</taxon>
        <taxon>Acetobacteraceae</taxon>
        <taxon>Plastoroseomonas</taxon>
    </lineage>
</organism>
<dbReference type="EMBL" id="JAAGBB010000005">
    <property type="protein sequence ID" value="MBR0663858.1"/>
    <property type="molecule type" value="Genomic_DNA"/>
</dbReference>
<evidence type="ECO:0000313" key="1">
    <source>
        <dbReference type="EMBL" id="MBR0663858.1"/>
    </source>
</evidence>
<accession>A0ABS5EU86</accession>
<proteinExistence type="predicted"/>
<name>A0ABS5EU86_9PROT</name>
<evidence type="ECO:0000313" key="2">
    <source>
        <dbReference type="Proteomes" id="UP001196870"/>
    </source>
</evidence>
<reference evidence="2" key="1">
    <citation type="journal article" date="2021" name="Syst. Appl. Microbiol.">
        <title>Roseomonas hellenica sp. nov., isolated from roots of wild-growing Alkanna tinctoria.</title>
        <authorList>
            <person name="Rat A."/>
            <person name="Naranjo H.D."/>
            <person name="Lebbe L."/>
            <person name="Cnockaert M."/>
            <person name="Krigas N."/>
            <person name="Grigoriadou K."/>
            <person name="Maloupa E."/>
            <person name="Willems A."/>
        </authorList>
    </citation>
    <scope>NUCLEOTIDE SEQUENCE [LARGE SCALE GENOMIC DNA]</scope>
    <source>
        <strain evidence="2">LMG 31523</strain>
    </source>
</reference>
<dbReference type="RefSeq" id="WP_211851448.1">
    <property type="nucleotide sequence ID" value="NZ_JAAGBB010000005.1"/>
</dbReference>
<dbReference type="Gene3D" id="3.40.50.1820">
    <property type="entry name" value="alpha/beta hydrolase"/>
    <property type="match status" value="1"/>
</dbReference>
<gene>
    <name evidence="1" type="ORF">GXW71_05745</name>
</gene>
<dbReference type="InterPro" id="IPR029058">
    <property type="entry name" value="AB_hydrolase_fold"/>
</dbReference>
<keyword evidence="2" id="KW-1185">Reference proteome</keyword>
<dbReference type="Proteomes" id="UP001196870">
    <property type="component" value="Unassembled WGS sequence"/>
</dbReference>
<dbReference type="Pfam" id="PF26363">
    <property type="entry name" value="Phospholipase-like"/>
    <property type="match status" value="1"/>
</dbReference>